<dbReference type="InterPro" id="IPR008023">
    <property type="entry name" value="DUF748"/>
</dbReference>
<dbReference type="GO" id="GO:0090313">
    <property type="term" value="P:regulation of protein targeting to membrane"/>
    <property type="evidence" value="ECO:0007669"/>
    <property type="project" value="TreeGrafter"/>
</dbReference>
<evidence type="ECO:0008006" key="5">
    <source>
        <dbReference type="Google" id="ProtNLM"/>
    </source>
</evidence>
<evidence type="ECO:0000256" key="1">
    <source>
        <dbReference type="SAM" id="MobiDB-lite"/>
    </source>
</evidence>
<feature type="region of interest" description="Disordered" evidence="1">
    <location>
        <begin position="932"/>
        <end position="965"/>
    </location>
</feature>
<evidence type="ECO:0000256" key="2">
    <source>
        <dbReference type="SAM" id="Phobius"/>
    </source>
</evidence>
<feature type="compositionally biased region" description="Low complexity" evidence="1">
    <location>
        <begin position="353"/>
        <end position="369"/>
    </location>
</feature>
<protein>
    <recommendedName>
        <fullName evidence="5">DUF748 domain-containing protein</fullName>
    </recommendedName>
</protein>
<keyword evidence="2" id="KW-0472">Membrane</keyword>
<dbReference type="Proteomes" id="UP001179121">
    <property type="component" value="Chromosome"/>
</dbReference>
<organism evidence="3 4">
    <name type="scientific">Nitrospira tepida</name>
    <dbReference type="NCBI Taxonomy" id="2973512"/>
    <lineage>
        <taxon>Bacteria</taxon>
        <taxon>Pseudomonadati</taxon>
        <taxon>Nitrospirota</taxon>
        <taxon>Nitrospiria</taxon>
        <taxon>Nitrospirales</taxon>
        <taxon>Nitrospiraceae</taxon>
        <taxon>Nitrospira</taxon>
    </lineage>
</organism>
<reference evidence="3" key="1">
    <citation type="submission" date="2022-10" db="EMBL/GenBank/DDBJ databases">
        <authorList>
            <person name="Koch H."/>
        </authorList>
    </citation>
    <scope>NUCLEOTIDE SEQUENCE</scope>
    <source>
        <strain evidence="3">DNF</strain>
    </source>
</reference>
<dbReference type="KEGG" id="nti:DNFV4_00552"/>
<feature type="region of interest" description="Disordered" evidence="1">
    <location>
        <begin position="341"/>
        <end position="369"/>
    </location>
</feature>
<dbReference type="PANTHER" id="PTHR30441:SF8">
    <property type="entry name" value="DUF748 DOMAIN-CONTAINING PROTEIN"/>
    <property type="match status" value="1"/>
</dbReference>
<dbReference type="GO" id="GO:0005886">
    <property type="term" value="C:plasma membrane"/>
    <property type="evidence" value="ECO:0007669"/>
    <property type="project" value="TreeGrafter"/>
</dbReference>
<dbReference type="InterPro" id="IPR052894">
    <property type="entry name" value="AsmA-related"/>
</dbReference>
<proteinExistence type="predicted"/>
<dbReference type="Pfam" id="PF05359">
    <property type="entry name" value="DUF748"/>
    <property type="match status" value="2"/>
</dbReference>
<keyword evidence="2" id="KW-0812">Transmembrane</keyword>
<feature type="region of interest" description="Disordered" evidence="1">
    <location>
        <begin position="124"/>
        <end position="146"/>
    </location>
</feature>
<sequence>MPRRTKWLVILSGLLLLYTVVGFFVVPAVLKSQLEAKLPPVLHRRVSIHAIDFNPYALSLRITGFQVTEPTGEEFASFGELFVNFQLSSLFQRSLNLSDISLKRPSLSVILEKGGKANFANILRSDQPHEERPSDTAEPAPPSRPPTIRIARLAIEEGTATFDDLTQPVPYQTRIGPVHFLVTNFTTEPDASSPHTFTARMDPDTSVSWSGHFSVDPLKSSGTIAIAGVQINSFAPYYLDHFRGQILDGLVGLSFDYHVDLGQEPLVLDVQRGAFDLKHLIVADPDSQEVRSSLPHLSVQGISADFTQRTIAVDEIALADGSFFAHRDKDGRLNFQKLIVQQPESPPSPPSPEVQSETETRPSSSETQPPWHIQLSRLHLDNFTLSVFDQVPATPAQLLIDQISLDVKDVAYPEDQPIQTAASLRWAEKGTLTISGTLHHSPMQAELETTLKDFELWPLQPYLSEQAQAQVASGYLQWHGSLTYGAAAPKQPLLRFVGDMALNQLALRDERTSDLLVKWDGLRLSGLQAALSPTAIRIDQVHLKNFQGIGTIGKDGQMNLATLVRDRGADRPPTPKQTEAEEPLRLAIKAFVIENGGFTFTDRSIQPAVSTGIQQLTGRITGFALPGQAKTTIDLTAKADNRAPIRITGDFRAHSKNPLLDLVVALKGYDVPAFSAYSGKYVGYPIEKGKLSLDLKYKVADRQLAGDNVVVVDQLTLGEKTDSPDATSLPIKLALAVLKDRKGQINLDVPVNGSLDDPDFTLGRVILRAFVNILEKVATSPFALLGSVVGGGDELKEIAFTAGSAMLTDEERDKLAKLAKALAERPSLNLEVSATYDQQQDRLGIARAKLRRFFKEKKLKAMPPEQAQAVSSDDLVLDELEYERMVRETYEALTVATQNAPPEAEITLENLPPPPKPQSGFWDFLARLNPFGGKDKTTPAAKPSRNRPEETPPADGTPQPDGPSLADMEQALLEKQPVTEQDFEQLRKDRAEIVHNYLIDHGEIEPERVFVTAPKTGEGEGTEAVQGSKALLTLN</sequence>
<evidence type="ECO:0000313" key="4">
    <source>
        <dbReference type="Proteomes" id="UP001179121"/>
    </source>
</evidence>
<dbReference type="EMBL" id="OX365700">
    <property type="protein sequence ID" value="CAI4030127.1"/>
    <property type="molecule type" value="Genomic_DNA"/>
</dbReference>
<feature type="compositionally biased region" description="Basic and acidic residues" evidence="1">
    <location>
        <begin position="126"/>
        <end position="135"/>
    </location>
</feature>
<dbReference type="AlphaFoldDB" id="A0AA86T4D3"/>
<accession>A0AA86T4D3</accession>
<feature type="transmembrane region" description="Helical" evidence="2">
    <location>
        <begin position="7"/>
        <end position="30"/>
    </location>
</feature>
<dbReference type="PANTHER" id="PTHR30441">
    <property type="entry name" value="DUF748 DOMAIN-CONTAINING PROTEIN"/>
    <property type="match status" value="1"/>
</dbReference>
<gene>
    <name evidence="3" type="ORF">DNFV4_00552</name>
</gene>
<evidence type="ECO:0000313" key="3">
    <source>
        <dbReference type="EMBL" id="CAI4030127.1"/>
    </source>
</evidence>
<keyword evidence="4" id="KW-1185">Reference proteome</keyword>
<dbReference type="RefSeq" id="WP_289267128.1">
    <property type="nucleotide sequence ID" value="NZ_OX365700.1"/>
</dbReference>
<keyword evidence="2" id="KW-1133">Transmembrane helix</keyword>
<name>A0AA86T4D3_9BACT</name>